<dbReference type="AlphaFoldDB" id="A0A8S4A5D7"/>
<dbReference type="EMBL" id="CAJHNH020008357">
    <property type="protein sequence ID" value="CAG5135492.1"/>
    <property type="molecule type" value="Genomic_DNA"/>
</dbReference>
<evidence type="ECO:0000256" key="4">
    <source>
        <dbReference type="ARBA" id="ARBA00012759"/>
    </source>
</evidence>
<protein>
    <recommendedName>
        <fullName evidence="4">ubiquitinyl hydrolase 1</fullName>
        <ecNumber evidence="4">3.4.19.12</ecNumber>
    </recommendedName>
</protein>
<keyword evidence="9" id="KW-0156">Chromatin regulator</keyword>
<evidence type="ECO:0000256" key="11">
    <source>
        <dbReference type="PROSITE-ProRule" id="PRU01393"/>
    </source>
</evidence>
<evidence type="ECO:0000256" key="13">
    <source>
        <dbReference type="SAM" id="MobiDB-lite"/>
    </source>
</evidence>
<evidence type="ECO:0000313" key="16">
    <source>
        <dbReference type="Proteomes" id="UP000678393"/>
    </source>
</evidence>
<keyword evidence="6 12" id="KW-0833">Ubl conjugation pathway</keyword>
<dbReference type="GO" id="GO:0005737">
    <property type="term" value="C:cytoplasm"/>
    <property type="evidence" value="ECO:0007669"/>
    <property type="project" value="TreeGrafter"/>
</dbReference>
<evidence type="ECO:0000256" key="9">
    <source>
        <dbReference type="ARBA" id="ARBA00022853"/>
    </source>
</evidence>
<dbReference type="Pfam" id="PF01088">
    <property type="entry name" value="Peptidase_C12"/>
    <property type="match status" value="1"/>
</dbReference>
<feature type="compositionally biased region" description="Basic and acidic residues" evidence="13">
    <location>
        <begin position="198"/>
        <end position="215"/>
    </location>
</feature>
<comment type="subcellular location">
    <subcellularLocation>
        <location evidence="2">Nucleus</location>
    </subcellularLocation>
</comment>
<name>A0A8S4A5D7_9EUPU</name>
<evidence type="ECO:0000256" key="3">
    <source>
        <dbReference type="ARBA" id="ARBA00007182"/>
    </source>
</evidence>
<dbReference type="EC" id="3.4.19.12" evidence="4"/>
<dbReference type="InterPro" id="IPR038765">
    <property type="entry name" value="Papain-like_cys_pep_sf"/>
</dbReference>
<reference evidence="15" key="1">
    <citation type="submission" date="2021-04" db="EMBL/GenBank/DDBJ databases">
        <authorList>
            <consortium name="Molecular Ecology Group"/>
        </authorList>
    </citation>
    <scope>NUCLEOTIDE SEQUENCE</scope>
</reference>
<feature type="compositionally biased region" description="Polar residues" evidence="13">
    <location>
        <begin position="171"/>
        <end position="188"/>
    </location>
</feature>
<evidence type="ECO:0000256" key="5">
    <source>
        <dbReference type="ARBA" id="ARBA00022670"/>
    </source>
</evidence>
<evidence type="ECO:0000256" key="6">
    <source>
        <dbReference type="ARBA" id="ARBA00022786"/>
    </source>
</evidence>
<dbReference type="PANTHER" id="PTHR10589">
    <property type="entry name" value="UBIQUITIN CARBOXYL-TERMINAL HYDROLASE"/>
    <property type="match status" value="1"/>
</dbReference>
<dbReference type="InterPro" id="IPR036959">
    <property type="entry name" value="Peptidase_C12_UCH_sf"/>
</dbReference>
<gene>
    <name evidence="15" type="ORF">CUNI_LOCUS21050</name>
</gene>
<comment type="caution">
    <text evidence="15">The sequence shown here is derived from an EMBL/GenBank/DDBJ whole genome shotgun (WGS) entry which is preliminary data.</text>
</comment>
<sequence>MPEKQSGLSSVRAMDSETFHFVSYVPIRGRLFELDGLKPHPIDHGPWEKGEDWTEKFRKVISDRLGSGGEPYHDIRFNLMAVVPDRRQLLEQKLATLRINFKIVTEALQQPTSILKTAPSVTTVASCSSVVFAADSQTVRPAPEINVNNYDPMKLRSSSASSTSSSKPSSFITTEVSQADTQPSSLADLSSVGLSSESKSEVQIKEDLEKIDESSGVKQEQMDTTEASCDPHMKLPVKVENCLESTSALPGSEGGGSNVADVTKPLSIETKFNTSPCAASSESTDTASEIGSVFSSPGSLNTSSCQSSPQFSDGNTTGGHPHKRKRRSSHAFTPKDLLDLLKNVENEIAICENHLKEENEKRKKYKIDACRRTHNYDQFIMTFLKMLAEQGLLGDLMEENMAIKKPGGTAVAAPKIAKKSLLKVSEKKKKARIKKRGKK</sequence>
<comment type="similarity">
    <text evidence="3">Belongs to the peptidase C12 family. BAP1 subfamily.</text>
</comment>
<dbReference type="InterPro" id="IPR001578">
    <property type="entry name" value="Peptidase_C12_UCH"/>
</dbReference>
<feature type="region of interest" description="Disordered" evidence="13">
    <location>
        <begin position="274"/>
        <end position="331"/>
    </location>
</feature>
<evidence type="ECO:0000256" key="10">
    <source>
        <dbReference type="ARBA" id="ARBA00023242"/>
    </source>
</evidence>
<keyword evidence="16" id="KW-1185">Reference proteome</keyword>
<dbReference type="PROSITE" id="PS52048">
    <property type="entry name" value="UCH_DOMAIN"/>
    <property type="match status" value="1"/>
</dbReference>
<evidence type="ECO:0000256" key="2">
    <source>
        <dbReference type="ARBA" id="ARBA00004123"/>
    </source>
</evidence>
<proteinExistence type="inferred from homology"/>
<feature type="compositionally biased region" description="Low complexity" evidence="13">
    <location>
        <begin position="278"/>
        <end position="289"/>
    </location>
</feature>
<dbReference type="PANTHER" id="PTHR10589:SF28">
    <property type="entry name" value="UBIQUITIN CARBOXYL-TERMINAL HYDROLASE BAP1"/>
    <property type="match status" value="1"/>
</dbReference>
<evidence type="ECO:0000256" key="1">
    <source>
        <dbReference type="ARBA" id="ARBA00000707"/>
    </source>
</evidence>
<feature type="compositionally biased region" description="Polar residues" evidence="13">
    <location>
        <begin position="216"/>
        <end position="227"/>
    </location>
</feature>
<dbReference type="PROSITE" id="PS52049">
    <property type="entry name" value="ULD"/>
    <property type="match status" value="1"/>
</dbReference>
<keyword evidence="5" id="KW-0645">Protease</keyword>
<keyword evidence="10" id="KW-0539">Nucleus</keyword>
<feature type="compositionally biased region" description="Basic residues" evidence="13">
    <location>
        <begin position="320"/>
        <end position="329"/>
    </location>
</feature>
<evidence type="ECO:0000256" key="7">
    <source>
        <dbReference type="ARBA" id="ARBA00022801"/>
    </source>
</evidence>
<dbReference type="Pfam" id="PF18031">
    <property type="entry name" value="UCH_C"/>
    <property type="match status" value="1"/>
</dbReference>
<dbReference type="InterPro" id="IPR041507">
    <property type="entry name" value="UCH_C"/>
</dbReference>
<dbReference type="OrthoDB" id="1924260at2759"/>
<dbReference type="GO" id="GO:0006325">
    <property type="term" value="P:chromatin organization"/>
    <property type="evidence" value="ECO:0007669"/>
    <property type="project" value="UniProtKB-KW"/>
</dbReference>
<dbReference type="SUPFAM" id="SSF54001">
    <property type="entry name" value="Cysteine proteinases"/>
    <property type="match status" value="1"/>
</dbReference>
<evidence type="ECO:0000259" key="14">
    <source>
        <dbReference type="PROSITE" id="PS52048"/>
    </source>
</evidence>
<organism evidence="15 16">
    <name type="scientific">Candidula unifasciata</name>
    <dbReference type="NCBI Taxonomy" id="100452"/>
    <lineage>
        <taxon>Eukaryota</taxon>
        <taxon>Metazoa</taxon>
        <taxon>Spiralia</taxon>
        <taxon>Lophotrochozoa</taxon>
        <taxon>Mollusca</taxon>
        <taxon>Gastropoda</taxon>
        <taxon>Heterobranchia</taxon>
        <taxon>Euthyneura</taxon>
        <taxon>Panpulmonata</taxon>
        <taxon>Eupulmonata</taxon>
        <taxon>Stylommatophora</taxon>
        <taxon>Helicina</taxon>
        <taxon>Helicoidea</taxon>
        <taxon>Geomitridae</taxon>
        <taxon>Candidula</taxon>
    </lineage>
</organism>
<feature type="domain" description="UCH catalytic" evidence="14">
    <location>
        <begin position="1"/>
        <end position="84"/>
    </location>
</feature>
<evidence type="ECO:0000256" key="8">
    <source>
        <dbReference type="ARBA" id="ARBA00022807"/>
    </source>
</evidence>
<comment type="catalytic activity">
    <reaction evidence="1">
        <text>Thiol-dependent hydrolysis of ester, thioester, amide, peptide and isopeptide bonds formed by the C-terminal Gly of ubiquitin (a 76-residue protein attached to proteins as an intracellular targeting signal).</text>
        <dbReference type="EC" id="3.4.19.12"/>
    </reaction>
</comment>
<dbReference type="GO" id="GO:0006511">
    <property type="term" value="P:ubiquitin-dependent protein catabolic process"/>
    <property type="evidence" value="ECO:0007669"/>
    <property type="project" value="UniProtKB-UniRule"/>
</dbReference>
<feature type="compositionally biased region" description="Polar residues" evidence="13">
    <location>
        <begin position="293"/>
        <end position="315"/>
    </location>
</feature>
<accession>A0A8S4A5D7</accession>
<feature type="compositionally biased region" description="Low complexity" evidence="13">
    <location>
        <begin position="157"/>
        <end position="170"/>
    </location>
</feature>
<keyword evidence="7" id="KW-0378">Hydrolase</keyword>
<evidence type="ECO:0000256" key="12">
    <source>
        <dbReference type="PROSITE-ProRule" id="PRU01394"/>
    </source>
</evidence>
<dbReference type="Gene3D" id="3.40.532.10">
    <property type="entry name" value="Peptidase C12, ubiquitin carboxyl-terminal hydrolase"/>
    <property type="match status" value="1"/>
</dbReference>
<dbReference type="GO" id="GO:0004843">
    <property type="term" value="F:cysteine-type deubiquitinase activity"/>
    <property type="evidence" value="ECO:0007669"/>
    <property type="project" value="UniProtKB-EC"/>
</dbReference>
<keyword evidence="8" id="KW-0788">Thiol protease</keyword>
<evidence type="ECO:0000313" key="15">
    <source>
        <dbReference type="EMBL" id="CAG5135492.1"/>
    </source>
</evidence>
<dbReference type="GO" id="GO:0005634">
    <property type="term" value="C:nucleus"/>
    <property type="evidence" value="ECO:0007669"/>
    <property type="project" value="UniProtKB-SubCell"/>
</dbReference>
<dbReference type="GO" id="GO:0016579">
    <property type="term" value="P:protein deubiquitination"/>
    <property type="evidence" value="ECO:0007669"/>
    <property type="project" value="TreeGrafter"/>
</dbReference>
<comment type="caution">
    <text evidence="11">Lacks conserved residue(s) required for the propagation of feature annotation.</text>
</comment>
<dbReference type="Proteomes" id="UP000678393">
    <property type="component" value="Unassembled WGS sequence"/>
</dbReference>
<feature type="region of interest" description="Disordered" evidence="13">
    <location>
        <begin position="143"/>
        <end position="232"/>
    </location>
</feature>
<dbReference type="Gene3D" id="1.20.58.860">
    <property type="match status" value="1"/>
</dbReference>
<dbReference type="FunFam" id="1.20.58.860:FF:000006">
    <property type="entry name" value="Ubiquitin carboxyl-terminal hydrolase"/>
    <property type="match status" value="1"/>
</dbReference>